<feature type="transmembrane region" description="Helical" evidence="2">
    <location>
        <begin position="288"/>
        <end position="312"/>
    </location>
</feature>
<gene>
    <name evidence="3" type="ORF">Voc01_059080</name>
</gene>
<evidence type="ECO:0008006" key="5">
    <source>
        <dbReference type="Google" id="ProtNLM"/>
    </source>
</evidence>
<dbReference type="AlphaFoldDB" id="A0A8J4EDS8"/>
<dbReference type="Pfam" id="PF11271">
    <property type="entry name" value="PorA"/>
    <property type="match status" value="1"/>
</dbReference>
<evidence type="ECO:0000256" key="2">
    <source>
        <dbReference type="SAM" id="Phobius"/>
    </source>
</evidence>
<evidence type="ECO:0000313" key="4">
    <source>
        <dbReference type="Proteomes" id="UP000635606"/>
    </source>
</evidence>
<keyword evidence="2" id="KW-1133">Transmembrane helix</keyword>
<name>A0A8J4EDS8_9ACTN</name>
<dbReference type="Proteomes" id="UP000635606">
    <property type="component" value="Unassembled WGS sequence"/>
</dbReference>
<keyword evidence="4" id="KW-1185">Reference proteome</keyword>
<keyword evidence="2" id="KW-0472">Membrane</keyword>
<sequence length="348" mass="37148">MVLAFAAVLRFAIVPGLQQLPDDLDTTLHYTGTADILDEAALMKGDLANGFKTGVPVELEQRVRVVSAHGDTVVVTDETVLTDPDDNRLSNTKHTFAVDRRNLAAAPAPAGVTVEPHQGLTVGFPIPPEPTDYTYWDYPTAMGATAAYVRTEQRAGRETYVYQMKTAGPLADPSVAGDLPTALSKQVLLAFAPSLPPDQQAQLKQYEALLPDQLPLSYTAEGENTFWVDITTGYVVDVARKQKIDVSLALGPIVVPLASAFSLDLRFAPDTVRTITADAESAASGLRLISVIVPIALVVLAILLALTPLFLARRRRRTVRPQETVTQPVAAPPAASPPPAAAVGADEK</sequence>
<evidence type="ECO:0000256" key="1">
    <source>
        <dbReference type="SAM" id="MobiDB-lite"/>
    </source>
</evidence>
<evidence type="ECO:0000313" key="3">
    <source>
        <dbReference type="EMBL" id="GIJ70991.1"/>
    </source>
</evidence>
<comment type="caution">
    <text evidence="3">The sequence shown here is derived from an EMBL/GenBank/DDBJ whole genome shotgun (WGS) entry which is preliminary data.</text>
</comment>
<proteinExistence type="predicted"/>
<reference evidence="3" key="1">
    <citation type="submission" date="2021-01" db="EMBL/GenBank/DDBJ databases">
        <title>Whole genome shotgun sequence of Virgisporangium ochraceum NBRC 16418.</title>
        <authorList>
            <person name="Komaki H."/>
            <person name="Tamura T."/>
        </authorList>
    </citation>
    <scope>NUCLEOTIDE SEQUENCE</scope>
    <source>
        <strain evidence="3">NBRC 16418</strain>
    </source>
</reference>
<dbReference type="EMBL" id="BOPH01000084">
    <property type="protein sequence ID" value="GIJ70991.1"/>
    <property type="molecule type" value="Genomic_DNA"/>
</dbReference>
<feature type="region of interest" description="Disordered" evidence="1">
    <location>
        <begin position="321"/>
        <end position="348"/>
    </location>
</feature>
<keyword evidence="2" id="KW-0812">Transmembrane</keyword>
<dbReference type="InterPro" id="IPR021424">
    <property type="entry name" value="PorA"/>
</dbReference>
<organism evidence="3 4">
    <name type="scientific">Virgisporangium ochraceum</name>
    <dbReference type="NCBI Taxonomy" id="65505"/>
    <lineage>
        <taxon>Bacteria</taxon>
        <taxon>Bacillati</taxon>
        <taxon>Actinomycetota</taxon>
        <taxon>Actinomycetes</taxon>
        <taxon>Micromonosporales</taxon>
        <taxon>Micromonosporaceae</taxon>
        <taxon>Virgisporangium</taxon>
    </lineage>
</organism>
<accession>A0A8J4EDS8</accession>
<protein>
    <recommendedName>
        <fullName evidence="5">DUF3068 domain-containing protein</fullName>
    </recommendedName>
</protein>
<feature type="compositionally biased region" description="Pro residues" evidence="1">
    <location>
        <begin position="330"/>
        <end position="340"/>
    </location>
</feature>